<protein>
    <recommendedName>
        <fullName evidence="3">DUF5655 domain-containing protein</fullName>
    </recommendedName>
</protein>
<proteinExistence type="predicted"/>
<dbReference type="EMBL" id="MEUA01000026">
    <property type="protein sequence ID" value="OGC15065.1"/>
    <property type="molecule type" value="Genomic_DNA"/>
</dbReference>
<evidence type="ECO:0000313" key="2">
    <source>
        <dbReference type="Proteomes" id="UP000177905"/>
    </source>
</evidence>
<accession>A0A1F4S3R0</accession>
<evidence type="ECO:0000313" key="1">
    <source>
        <dbReference type="EMBL" id="OGC15065.1"/>
    </source>
</evidence>
<organism evidence="1 2">
    <name type="scientific">candidate division WOR-1 bacterium RIFOXYB2_FULL_36_35</name>
    <dbReference type="NCBI Taxonomy" id="1802578"/>
    <lineage>
        <taxon>Bacteria</taxon>
        <taxon>Bacillati</taxon>
        <taxon>Saganbacteria</taxon>
    </lineage>
</organism>
<sequence length="264" mass="30876">MKRRNVVGKVINFRGLIYAPVEENGVIFLFSKITNDLNMNIETIRKGFPDCIAKKYVGNGQWEEVNIEFEFKSSDFPKHKHLERMRLGTKCDSIVCWEHDWQECPKEIEIIELKTEYKKYPNTVVEEPDKVSQISDYNLNDLFKNYTLSKTLYNELHGLTMKISGEIWRKVAKYAVFYYSPEKVFFNVSIQKQGLKIHLFTGGKNIRGVETISEEGNYAQKWGKLYVKARRDLPIAMSAIRKSLQLIKKAINNHENTGWYAEND</sequence>
<name>A0A1F4S3R0_UNCSA</name>
<dbReference type="AlphaFoldDB" id="A0A1F4S3R0"/>
<reference evidence="1 2" key="1">
    <citation type="journal article" date="2016" name="Nat. Commun.">
        <title>Thousands of microbial genomes shed light on interconnected biogeochemical processes in an aquifer system.</title>
        <authorList>
            <person name="Anantharaman K."/>
            <person name="Brown C.T."/>
            <person name="Hug L.A."/>
            <person name="Sharon I."/>
            <person name="Castelle C.J."/>
            <person name="Probst A.J."/>
            <person name="Thomas B.C."/>
            <person name="Singh A."/>
            <person name="Wilkins M.J."/>
            <person name="Karaoz U."/>
            <person name="Brodie E.L."/>
            <person name="Williams K.H."/>
            <person name="Hubbard S.S."/>
            <person name="Banfield J.F."/>
        </authorList>
    </citation>
    <scope>NUCLEOTIDE SEQUENCE [LARGE SCALE GENOMIC DNA]</scope>
</reference>
<evidence type="ECO:0008006" key="3">
    <source>
        <dbReference type="Google" id="ProtNLM"/>
    </source>
</evidence>
<dbReference type="Proteomes" id="UP000177905">
    <property type="component" value="Unassembled WGS sequence"/>
</dbReference>
<gene>
    <name evidence="1" type="ORF">A2290_09190</name>
</gene>
<comment type="caution">
    <text evidence="1">The sequence shown here is derived from an EMBL/GenBank/DDBJ whole genome shotgun (WGS) entry which is preliminary data.</text>
</comment>